<feature type="compositionally biased region" description="Polar residues" evidence="10">
    <location>
        <begin position="188"/>
        <end position="199"/>
    </location>
</feature>
<keyword evidence="8 9" id="KW-0961">Cell wall biogenesis/degradation</keyword>
<evidence type="ECO:0000313" key="13">
    <source>
        <dbReference type="EMBL" id="ADH89620.1"/>
    </source>
</evidence>
<dbReference type="eggNOG" id="COG1376">
    <property type="taxonomic scope" value="Bacteria"/>
</dbReference>
<evidence type="ECO:0000256" key="11">
    <source>
        <dbReference type="SAM" id="SignalP"/>
    </source>
</evidence>
<keyword evidence="4" id="KW-0808">Transferase</keyword>
<feature type="signal peptide" evidence="11">
    <location>
        <begin position="1"/>
        <end position="24"/>
    </location>
</feature>
<sequence length="401" mass="40966">MVVRLGFAPAVALSVLASVGTASAQYYPAEQSAPAAQDGSAYEATTGNRAVEDVQVPAAYDPYGAPQQGGAAPAYGAPQATYQTPPGVRDPYAAQPPAGANGAGQAGQARGNVPPGVPPIADAPYANPATQPAGYPAGAYSGQPPAGMASPYGNTATYSQPAQGQPAQGQPAQGRAAYGQPAAVPPQSLDNNYGANGSSVAMLPPEDQPETGPVKALPANLQRQEVDYVTKEPAGTIVIDTPNTYLYYVQGGGKAIRYGIGVGREGFTWAGTERISAKKEWADWRPPAEMIERQPYLPRFMAGGPGNPLGARTMYLGGTIYRIHGTNQPSTIGKFMSSGCIRMLNGDVEELYSKAKVGTKVVVLPGNPPATASAAPAPATTGSVPEATAAMPVAQNGVAVR</sequence>
<proteinExistence type="inferred from homology"/>
<comment type="pathway">
    <text evidence="1 9">Cell wall biogenesis; peptidoglycan biosynthesis.</text>
</comment>
<feature type="active site" description="Nucleophile" evidence="9">
    <location>
        <position position="340"/>
    </location>
</feature>
<evidence type="ECO:0000256" key="6">
    <source>
        <dbReference type="ARBA" id="ARBA00022960"/>
    </source>
</evidence>
<dbReference type="PANTHER" id="PTHR30582">
    <property type="entry name" value="L,D-TRANSPEPTIDASE"/>
    <property type="match status" value="1"/>
</dbReference>
<evidence type="ECO:0000256" key="9">
    <source>
        <dbReference type="PROSITE-ProRule" id="PRU01373"/>
    </source>
</evidence>
<keyword evidence="3" id="KW-0328">Glycosyltransferase</keyword>
<comment type="similarity">
    <text evidence="2">Belongs to the YkuD family.</text>
</comment>
<protein>
    <submittedName>
        <fullName evidence="13">ErfK/YbiS/YcfS/YnhG family protein</fullName>
    </submittedName>
</protein>
<keyword evidence="5" id="KW-0378">Hydrolase</keyword>
<keyword evidence="7 9" id="KW-0573">Peptidoglycan synthesis</keyword>
<dbReference type="SUPFAM" id="SSF141523">
    <property type="entry name" value="L,D-transpeptidase catalytic domain-like"/>
    <property type="match status" value="1"/>
</dbReference>
<dbReference type="GO" id="GO:0071972">
    <property type="term" value="F:peptidoglycan L,D-transpeptidase activity"/>
    <property type="evidence" value="ECO:0007669"/>
    <property type="project" value="TreeGrafter"/>
</dbReference>
<dbReference type="AlphaFoldDB" id="D7A2F7"/>
<dbReference type="HOGENOM" id="CLU_055763_0_0_5"/>
<evidence type="ECO:0000259" key="12">
    <source>
        <dbReference type="PROSITE" id="PS52029"/>
    </source>
</evidence>
<evidence type="ECO:0000256" key="4">
    <source>
        <dbReference type="ARBA" id="ARBA00022679"/>
    </source>
</evidence>
<accession>D7A2F7</accession>
<evidence type="ECO:0000256" key="1">
    <source>
        <dbReference type="ARBA" id="ARBA00004752"/>
    </source>
</evidence>
<dbReference type="Proteomes" id="UP000006633">
    <property type="component" value="Chromosome"/>
</dbReference>
<dbReference type="InterPro" id="IPR038063">
    <property type="entry name" value="Transpep_catalytic_dom"/>
</dbReference>
<dbReference type="CDD" id="cd16913">
    <property type="entry name" value="YkuD_like"/>
    <property type="match status" value="1"/>
</dbReference>
<dbReference type="KEGG" id="sno:Snov_2325"/>
<keyword evidence="6 9" id="KW-0133">Cell shape</keyword>
<dbReference type="Pfam" id="PF03734">
    <property type="entry name" value="YkuD"/>
    <property type="match status" value="1"/>
</dbReference>
<dbReference type="GO" id="GO:0071555">
    <property type="term" value="P:cell wall organization"/>
    <property type="evidence" value="ECO:0007669"/>
    <property type="project" value="UniProtKB-UniRule"/>
</dbReference>
<feature type="domain" description="L,D-TPase catalytic" evidence="12">
    <location>
        <begin position="235"/>
        <end position="364"/>
    </location>
</feature>
<feature type="region of interest" description="Disordered" evidence="10">
    <location>
        <begin position="63"/>
        <end position="218"/>
    </location>
</feature>
<evidence type="ECO:0000313" key="14">
    <source>
        <dbReference type="Proteomes" id="UP000006633"/>
    </source>
</evidence>
<dbReference type="InterPro" id="IPR005490">
    <property type="entry name" value="LD_TPept_cat_dom"/>
</dbReference>
<evidence type="ECO:0000256" key="7">
    <source>
        <dbReference type="ARBA" id="ARBA00022984"/>
    </source>
</evidence>
<evidence type="ECO:0000256" key="3">
    <source>
        <dbReference type="ARBA" id="ARBA00022676"/>
    </source>
</evidence>
<keyword evidence="11" id="KW-0732">Signal</keyword>
<dbReference type="PROSITE" id="PS52029">
    <property type="entry name" value="LD_TPASE"/>
    <property type="match status" value="1"/>
</dbReference>
<evidence type="ECO:0000256" key="2">
    <source>
        <dbReference type="ARBA" id="ARBA00005992"/>
    </source>
</evidence>
<feature type="compositionally biased region" description="Low complexity" evidence="10">
    <location>
        <begin position="63"/>
        <end position="83"/>
    </location>
</feature>
<dbReference type="STRING" id="639283.Snov_2325"/>
<dbReference type="Gene3D" id="2.40.440.10">
    <property type="entry name" value="L,D-transpeptidase catalytic domain-like"/>
    <property type="match status" value="1"/>
</dbReference>
<organism evidence="13 14">
    <name type="scientific">Ancylobacter novellus (strain ATCC 8093 / DSM 506 / JCM 20403 / CCM 1077 / IAM 12100 / NBRC 12443 / NCIMB 10456)</name>
    <name type="common">Starkeya novella</name>
    <dbReference type="NCBI Taxonomy" id="639283"/>
    <lineage>
        <taxon>Bacteria</taxon>
        <taxon>Pseudomonadati</taxon>
        <taxon>Pseudomonadota</taxon>
        <taxon>Alphaproteobacteria</taxon>
        <taxon>Hyphomicrobiales</taxon>
        <taxon>Xanthobacteraceae</taxon>
        <taxon>Ancylobacter</taxon>
    </lineage>
</organism>
<dbReference type="EMBL" id="CP002026">
    <property type="protein sequence ID" value="ADH89620.1"/>
    <property type="molecule type" value="Genomic_DNA"/>
</dbReference>
<feature type="chain" id="PRO_5003092230" evidence="11">
    <location>
        <begin position="25"/>
        <end position="401"/>
    </location>
</feature>
<dbReference type="GO" id="GO:0016757">
    <property type="term" value="F:glycosyltransferase activity"/>
    <property type="evidence" value="ECO:0007669"/>
    <property type="project" value="UniProtKB-KW"/>
</dbReference>
<evidence type="ECO:0000256" key="5">
    <source>
        <dbReference type="ARBA" id="ARBA00022801"/>
    </source>
</evidence>
<keyword evidence="14" id="KW-1185">Reference proteome</keyword>
<gene>
    <name evidence="13" type="ordered locus">Snov_2325</name>
</gene>
<evidence type="ECO:0000256" key="10">
    <source>
        <dbReference type="SAM" id="MobiDB-lite"/>
    </source>
</evidence>
<reference evidence="13 14" key="1">
    <citation type="journal article" date="2012" name="Stand. Genomic Sci.">
        <title>Complete genome sequence of the facultatively chemolithoautotrophic and methylotrophic alpha Proteobacterium Starkeya novella type strain (ATCC 8093(T)).</title>
        <authorList>
            <person name="Kappler U."/>
            <person name="Davenport K."/>
            <person name="Beatson S."/>
            <person name="Lucas S."/>
            <person name="Lapidus A."/>
            <person name="Copeland A."/>
            <person name="Berry K.W."/>
            <person name="Glavina Del Rio T."/>
            <person name="Hammon N."/>
            <person name="Dalin E."/>
            <person name="Tice H."/>
            <person name="Pitluck S."/>
            <person name="Richardson P."/>
            <person name="Bruce D."/>
            <person name="Goodwin L.A."/>
            <person name="Han C."/>
            <person name="Tapia R."/>
            <person name="Detter J.C."/>
            <person name="Chang Y.J."/>
            <person name="Jeffries C.D."/>
            <person name="Land M."/>
            <person name="Hauser L."/>
            <person name="Kyrpides N.C."/>
            <person name="Goker M."/>
            <person name="Ivanova N."/>
            <person name="Klenk H.P."/>
            <person name="Woyke T."/>
        </authorList>
    </citation>
    <scope>NUCLEOTIDE SEQUENCE [LARGE SCALE GENOMIC DNA]</scope>
    <source>
        <strain evidence="14">ATCC 8093 / DSM 506 / JCM 20403 / CCM 1077 / IAM 12100 / NBRC 12443 / NCIMB 10456</strain>
    </source>
</reference>
<dbReference type="GO" id="GO:0018104">
    <property type="term" value="P:peptidoglycan-protein cross-linking"/>
    <property type="evidence" value="ECO:0007669"/>
    <property type="project" value="TreeGrafter"/>
</dbReference>
<feature type="active site" description="Proton donor/acceptor" evidence="9">
    <location>
        <position position="324"/>
    </location>
</feature>
<evidence type="ECO:0000256" key="8">
    <source>
        <dbReference type="ARBA" id="ARBA00023316"/>
    </source>
</evidence>
<dbReference type="GO" id="GO:0005576">
    <property type="term" value="C:extracellular region"/>
    <property type="evidence" value="ECO:0007669"/>
    <property type="project" value="TreeGrafter"/>
</dbReference>
<name>D7A2F7_ANCN5</name>
<dbReference type="FunFam" id="2.40.440.10:FF:000002">
    <property type="entry name" value="L,D-transpeptidase ErfK/SrfK"/>
    <property type="match status" value="1"/>
</dbReference>
<dbReference type="GO" id="GO:0008360">
    <property type="term" value="P:regulation of cell shape"/>
    <property type="evidence" value="ECO:0007669"/>
    <property type="project" value="UniProtKB-UniRule"/>
</dbReference>
<dbReference type="InterPro" id="IPR050979">
    <property type="entry name" value="LD-transpeptidase"/>
</dbReference>
<feature type="compositionally biased region" description="Low complexity" evidence="10">
    <location>
        <begin position="160"/>
        <end position="182"/>
    </location>
</feature>
<dbReference type="UniPathway" id="UPA00219"/>
<dbReference type="PANTHER" id="PTHR30582:SF24">
    <property type="entry name" value="L,D-TRANSPEPTIDASE ERFK_SRFK-RELATED"/>
    <property type="match status" value="1"/>
</dbReference>